<keyword evidence="1" id="KW-1133">Transmembrane helix</keyword>
<dbReference type="Proteomes" id="UP001595615">
    <property type="component" value="Unassembled WGS sequence"/>
</dbReference>
<name>A0ABV7XGT3_9SPHN</name>
<dbReference type="EMBL" id="JBHRXV010000018">
    <property type="protein sequence ID" value="MFC3714508.1"/>
    <property type="molecule type" value="Genomic_DNA"/>
</dbReference>
<accession>A0ABV7XGT3</accession>
<feature type="transmembrane region" description="Helical" evidence="1">
    <location>
        <begin position="129"/>
        <end position="145"/>
    </location>
</feature>
<evidence type="ECO:0000256" key="1">
    <source>
        <dbReference type="SAM" id="Phobius"/>
    </source>
</evidence>
<evidence type="ECO:0000313" key="2">
    <source>
        <dbReference type="EMBL" id="MFC3714508.1"/>
    </source>
</evidence>
<evidence type="ECO:0000313" key="3">
    <source>
        <dbReference type="Proteomes" id="UP001595615"/>
    </source>
</evidence>
<feature type="transmembrane region" description="Helical" evidence="1">
    <location>
        <begin position="44"/>
        <end position="69"/>
    </location>
</feature>
<proteinExistence type="predicted"/>
<dbReference type="RefSeq" id="WP_380864209.1">
    <property type="nucleotide sequence ID" value="NZ_JBHRXV010000018.1"/>
</dbReference>
<feature type="transmembrane region" description="Helical" evidence="1">
    <location>
        <begin position="75"/>
        <end position="91"/>
    </location>
</feature>
<comment type="caution">
    <text evidence="2">The sequence shown here is derived from an EMBL/GenBank/DDBJ whole genome shotgun (WGS) entry which is preliminary data.</text>
</comment>
<keyword evidence="1" id="KW-0812">Transmembrane</keyword>
<sequence length="418" mass="46609">MEFSNREIASYIWLGAILGWAATKAPVRKSFGGLARAFCQPAILGTLALSAGYIVLIVVALEHVGIWTWGNLKTTALWSISFAFAALLDINRASEDRTFFAKAIREALAITGALTFVVEFYSFSLLVELVAVPIITVLGLMKIMAASNADHRAAERFLSGLLTIIGLGYLGYSFYRTFHDAEDFAKLKTLREFGIPILLTLAFLPFLYLVVLYSVYERVFTLLPWSIPDEHLRARAKWQSFCTFGWDIGGLQRWKQSNARFDATDEESLRQSFAEIKMLAKREANPPAVPHEDGWSPYAAKDFLEDAGLPTRYYHRSFEDEWFASSSYLEVGQGGLPNNLAYYVNGTEFAATELKLKLNVNQPSSPEEAEERFMRIGQALLIAALGQPAATTFFGKLSRLKSFQVGDGRQGVSLALDR</sequence>
<organism evidence="2 3">
    <name type="scientific">Sphingoaurantiacus capsulatus</name>
    <dbReference type="NCBI Taxonomy" id="1771310"/>
    <lineage>
        <taxon>Bacteria</taxon>
        <taxon>Pseudomonadati</taxon>
        <taxon>Pseudomonadota</taxon>
        <taxon>Alphaproteobacteria</taxon>
        <taxon>Sphingomonadales</taxon>
        <taxon>Sphingosinicellaceae</taxon>
        <taxon>Sphingoaurantiacus</taxon>
    </lineage>
</organism>
<keyword evidence="3" id="KW-1185">Reference proteome</keyword>
<reference evidence="3" key="1">
    <citation type="journal article" date="2019" name="Int. J. Syst. Evol. Microbiol.">
        <title>The Global Catalogue of Microorganisms (GCM) 10K type strain sequencing project: providing services to taxonomists for standard genome sequencing and annotation.</title>
        <authorList>
            <consortium name="The Broad Institute Genomics Platform"/>
            <consortium name="The Broad Institute Genome Sequencing Center for Infectious Disease"/>
            <person name="Wu L."/>
            <person name="Ma J."/>
        </authorList>
    </citation>
    <scope>NUCLEOTIDE SEQUENCE [LARGE SCALE GENOMIC DNA]</scope>
    <source>
        <strain evidence="3">KCTC 42644</strain>
    </source>
</reference>
<gene>
    <name evidence="2" type="ORF">ACFOMD_18215</name>
</gene>
<feature type="transmembrane region" description="Helical" evidence="1">
    <location>
        <begin position="6"/>
        <end position="23"/>
    </location>
</feature>
<feature type="transmembrane region" description="Helical" evidence="1">
    <location>
        <begin position="195"/>
        <end position="216"/>
    </location>
</feature>
<keyword evidence="1" id="KW-0472">Membrane</keyword>
<feature type="transmembrane region" description="Helical" evidence="1">
    <location>
        <begin position="157"/>
        <end position="175"/>
    </location>
</feature>
<protein>
    <submittedName>
        <fullName evidence="2">Uncharacterized protein</fullName>
    </submittedName>
</protein>